<reference evidence="8" key="2">
    <citation type="journal article" date="2006" name="J. Biol. Chem.">
        <title>Protamines, in the footsteps of linker histone evolution.</title>
        <authorList>
            <person name="Eirin-Lopez J.M."/>
            <person name="Frehlick L.J."/>
            <person name="Ausio J."/>
        </authorList>
    </citation>
    <scope>NUCLEOTIDE SEQUENCE</scope>
</reference>
<dbReference type="GO" id="GO:0031492">
    <property type="term" value="F:nucleosomal DNA binding"/>
    <property type="evidence" value="ECO:0007669"/>
    <property type="project" value="TreeGrafter"/>
</dbReference>
<feature type="region of interest" description="Disordered" evidence="6">
    <location>
        <begin position="1"/>
        <end position="24"/>
    </location>
</feature>
<dbReference type="GO" id="GO:0006334">
    <property type="term" value="P:nucleosome assembly"/>
    <property type="evidence" value="ECO:0007669"/>
    <property type="project" value="InterPro"/>
</dbReference>
<keyword evidence="3" id="KW-0158">Chromosome</keyword>
<reference evidence="8" key="1">
    <citation type="journal article" date="2004" name="Proc. Natl. Acad. Sci. U.S.A.">
        <title>Histone H1 and the origin of protamines.</title>
        <authorList>
            <person name="Lewis J.D."/>
            <person name="Saperas N."/>
            <person name="Song Y."/>
            <person name="Zamora M.J."/>
            <person name="Chiva M."/>
            <person name="Ausio J."/>
        </authorList>
    </citation>
    <scope>NUCLEOTIDE SEQUENCE</scope>
</reference>
<dbReference type="AlphaFoldDB" id="Q7YXH7"/>
<evidence type="ECO:0000256" key="5">
    <source>
        <dbReference type="ARBA" id="ARBA00023242"/>
    </source>
</evidence>
<accession>Q7YXH7</accession>
<dbReference type="GO" id="GO:0045910">
    <property type="term" value="P:negative regulation of DNA recombination"/>
    <property type="evidence" value="ECO:0007669"/>
    <property type="project" value="TreeGrafter"/>
</dbReference>
<dbReference type="Pfam" id="PF00538">
    <property type="entry name" value="Linker_histone"/>
    <property type="match status" value="1"/>
</dbReference>
<dbReference type="PANTHER" id="PTHR11467:SF36">
    <property type="entry name" value="HISTONE 24-RELATED"/>
    <property type="match status" value="1"/>
</dbReference>
<feature type="region of interest" description="Disordered" evidence="6">
    <location>
        <begin position="88"/>
        <end position="187"/>
    </location>
</feature>
<evidence type="ECO:0000259" key="7">
    <source>
        <dbReference type="PROSITE" id="PS51504"/>
    </source>
</evidence>
<evidence type="ECO:0000313" key="8">
    <source>
        <dbReference type="EMBL" id="AAQ01227.1"/>
    </source>
</evidence>
<dbReference type="InterPro" id="IPR036390">
    <property type="entry name" value="WH_DNA-bd_sf"/>
</dbReference>
<organism evidence="8">
    <name type="scientific">Styela montereyensis</name>
    <name type="common">Monterey stalked tunicate</name>
    <name type="synonym">Cynthia montereyensis</name>
    <dbReference type="NCBI Taxonomy" id="30291"/>
    <lineage>
        <taxon>Eukaryota</taxon>
        <taxon>Metazoa</taxon>
        <taxon>Chordata</taxon>
        <taxon>Tunicata</taxon>
        <taxon>Ascidiacea</taxon>
        <taxon>Stolidobranchia</taxon>
        <taxon>Styelidae</taxon>
        <taxon>Styela</taxon>
    </lineage>
</organism>
<comment type="subcellular location">
    <subcellularLocation>
        <location evidence="2">Chromosome</location>
    </subcellularLocation>
    <subcellularLocation>
        <location evidence="1">Nucleus</location>
    </subcellularLocation>
</comment>
<dbReference type="GO" id="GO:0000786">
    <property type="term" value="C:nucleosome"/>
    <property type="evidence" value="ECO:0007669"/>
    <property type="project" value="InterPro"/>
</dbReference>
<dbReference type="GO" id="GO:0003690">
    <property type="term" value="F:double-stranded DNA binding"/>
    <property type="evidence" value="ECO:0007669"/>
    <property type="project" value="TreeGrafter"/>
</dbReference>
<evidence type="ECO:0000256" key="6">
    <source>
        <dbReference type="SAM" id="MobiDB-lite"/>
    </source>
</evidence>
<keyword evidence="4" id="KW-0238">DNA-binding</keyword>
<evidence type="ECO:0000256" key="2">
    <source>
        <dbReference type="ARBA" id="ARBA00004286"/>
    </source>
</evidence>
<dbReference type="SMART" id="SM00526">
    <property type="entry name" value="H15"/>
    <property type="match status" value="1"/>
</dbReference>
<dbReference type="GO" id="GO:0005634">
    <property type="term" value="C:nucleus"/>
    <property type="evidence" value="ECO:0007669"/>
    <property type="project" value="UniProtKB-SubCell"/>
</dbReference>
<sequence length="187" mass="22270">MTPATSEESIAVPDPSGRRTQGRHPTYNVMVKRAITTLKNKNGASSKSIARYLTAHFNVKKNPCKKAVARCLKRMVSGGLIYKNKRNLYKLTGKGRKMRGKRRRRGRKSIKKAGRRRRRRRGRKSKKGKKGRKGRRRRRKRGRKARKGRKTRRRRRRRRSAKKPKRAGRRRRRGGKRGRRTRRRRRR</sequence>
<dbReference type="EMBL" id="AY332242">
    <property type="protein sequence ID" value="AAQ01227.1"/>
    <property type="molecule type" value="mRNA"/>
</dbReference>
<dbReference type="SUPFAM" id="SSF46785">
    <property type="entry name" value="Winged helix' DNA-binding domain"/>
    <property type="match status" value="1"/>
</dbReference>
<dbReference type="PROSITE" id="PS51504">
    <property type="entry name" value="H15"/>
    <property type="match status" value="1"/>
</dbReference>
<dbReference type="Gene3D" id="1.10.10.10">
    <property type="entry name" value="Winged helix-like DNA-binding domain superfamily/Winged helix DNA-binding domain"/>
    <property type="match status" value="1"/>
</dbReference>
<protein>
    <submittedName>
        <fullName evidence="8">p1 protamine</fullName>
    </submittedName>
</protein>
<gene>
    <name evidence="8" type="primary">P1</name>
</gene>
<dbReference type="GO" id="GO:0030261">
    <property type="term" value="P:chromosome condensation"/>
    <property type="evidence" value="ECO:0007669"/>
    <property type="project" value="TreeGrafter"/>
</dbReference>
<evidence type="ECO:0000256" key="3">
    <source>
        <dbReference type="ARBA" id="ARBA00022454"/>
    </source>
</evidence>
<feature type="domain" description="H15" evidence="7">
    <location>
        <begin position="23"/>
        <end position="93"/>
    </location>
</feature>
<dbReference type="PANTHER" id="PTHR11467">
    <property type="entry name" value="HISTONE H1"/>
    <property type="match status" value="1"/>
</dbReference>
<name>Q7YXH7_STYMO</name>
<dbReference type="InterPro" id="IPR005818">
    <property type="entry name" value="Histone_H1/H5_H15"/>
</dbReference>
<evidence type="ECO:0000256" key="4">
    <source>
        <dbReference type="ARBA" id="ARBA00023125"/>
    </source>
</evidence>
<evidence type="ECO:0000256" key="1">
    <source>
        <dbReference type="ARBA" id="ARBA00004123"/>
    </source>
</evidence>
<keyword evidence="5" id="KW-0539">Nucleus</keyword>
<dbReference type="InterPro" id="IPR036388">
    <property type="entry name" value="WH-like_DNA-bd_sf"/>
</dbReference>
<proteinExistence type="evidence at transcript level"/>